<dbReference type="NCBIfam" id="NF033542">
    <property type="entry name" value="transpos_IS110"/>
    <property type="match status" value="1"/>
</dbReference>
<evidence type="ECO:0000259" key="2">
    <source>
        <dbReference type="Pfam" id="PF02371"/>
    </source>
</evidence>
<evidence type="ECO:0000313" key="4">
    <source>
        <dbReference type="Proteomes" id="UP001208689"/>
    </source>
</evidence>
<feature type="domain" description="Transposase IS116/IS110/IS902 C-terminal" evidence="2">
    <location>
        <begin position="264"/>
        <end position="338"/>
    </location>
</feature>
<dbReference type="PANTHER" id="PTHR33055:SF13">
    <property type="entry name" value="TRANSPOSASE"/>
    <property type="match status" value="1"/>
</dbReference>
<reference evidence="3" key="1">
    <citation type="submission" date="2022-09" db="EMBL/GenBank/DDBJ databases">
        <title>Actin cytoskeleton and complex cell architecture in an #Asgard archaeon.</title>
        <authorList>
            <person name="Ponce Toledo R.I."/>
            <person name="Schleper C."/>
            <person name="Rodrigues Oliveira T."/>
            <person name="Wollweber F."/>
            <person name="Xu J."/>
            <person name="Rittmann S."/>
            <person name="Klingl A."/>
            <person name="Pilhofer M."/>
        </authorList>
    </citation>
    <scope>NUCLEOTIDE SEQUENCE</scope>
    <source>
        <strain evidence="3">B-35</strain>
    </source>
</reference>
<dbReference type="InterPro" id="IPR002525">
    <property type="entry name" value="Transp_IS110-like_N"/>
</dbReference>
<accession>A0ABY6HV71</accession>
<sequence length="465" mass="54393">MDVHRDTVVVCICAQTAQNEIIVVKQHSFRNVPTGLQEMMNFLKKYRPISHYLMECTGIYHRPVYHALERAFPQEKEKIIAMNPLLVHRRLTDLGNKHDKADAQRMAELSFYDKLLRPSYVGDPQFFHLRDCLRSYTRSRQDSTRFKNRIHRVLCSIHFMYKFDLGKEWSLQILDYWIHHGGVFQNAFQALLLHMIEEGMPILILQKHSDDFAPFASVSLTRESTFNLAQLLQQFLEVERHAAQYLLQTEQFILSDAEFTTNYQALLTIPCMGPVSALQILTEVGDFRRFRDWRAFAKFCGVVPEIKESGSSINKGHVNRYTNAHLRRSLVQIANLIINGKASGTDLDEFATKQYHSRKLPFKKACMKVAFKLSRIVYNILVKNIQYDPHYEQTQQKMQKLLRRKARTGTLLQSAQVRALRKDIGRFFVNHHEHLNSKSRFLLTRGFTQMIDKVNKKDLNDKDTK</sequence>
<dbReference type="InterPro" id="IPR003346">
    <property type="entry name" value="Transposase_20"/>
</dbReference>
<dbReference type="Pfam" id="PF02371">
    <property type="entry name" value="Transposase_20"/>
    <property type="match status" value="1"/>
</dbReference>
<proteinExistence type="predicted"/>
<dbReference type="EMBL" id="CP104013">
    <property type="protein sequence ID" value="UYP47417.1"/>
    <property type="molecule type" value="Genomic_DNA"/>
</dbReference>
<organism evidence="3 4">
    <name type="scientific">Candidatus Lokiarchaeum ossiferum</name>
    <dbReference type="NCBI Taxonomy" id="2951803"/>
    <lineage>
        <taxon>Archaea</taxon>
        <taxon>Promethearchaeati</taxon>
        <taxon>Promethearchaeota</taxon>
        <taxon>Promethearchaeia</taxon>
        <taxon>Promethearchaeales</taxon>
        <taxon>Promethearchaeaceae</taxon>
        <taxon>Candidatus Lokiarchaeum</taxon>
    </lineage>
</organism>
<dbReference type="InterPro" id="IPR047650">
    <property type="entry name" value="Transpos_IS110"/>
</dbReference>
<dbReference type="Pfam" id="PF01548">
    <property type="entry name" value="DEDD_Tnp_IS110"/>
    <property type="match status" value="1"/>
</dbReference>
<name>A0ABY6HV71_9ARCH</name>
<gene>
    <name evidence="3" type="ORF">NEF87_003702</name>
</gene>
<evidence type="ECO:0000259" key="1">
    <source>
        <dbReference type="Pfam" id="PF01548"/>
    </source>
</evidence>
<dbReference type="Proteomes" id="UP001208689">
    <property type="component" value="Chromosome"/>
</dbReference>
<dbReference type="PANTHER" id="PTHR33055">
    <property type="entry name" value="TRANSPOSASE FOR INSERTION SEQUENCE ELEMENT IS1111A"/>
    <property type="match status" value="1"/>
</dbReference>
<evidence type="ECO:0008006" key="5">
    <source>
        <dbReference type="Google" id="ProtNLM"/>
    </source>
</evidence>
<feature type="domain" description="Transposase IS110-like N-terminal" evidence="1">
    <location>
        <begin position="1"/>
        <end position="158"/>
    </location>
</feature>
<protein>
    <recommendedName>
        <fullName evidence="5">IS110 family transposase</fullName>
    </recommendedName>
</protein>
<evidence type="ECO:0000313" key="3">
    <source>
        <dbReference type="EMBL" id="UYP47417.1"/>
    </source>
</evidence>
<keyword evidence="4" id="KW-1185">Reference proteome</keyword>